<evidence type="ECO:0000256" key="2">
    <source>
        <dbReference type="ARBA" id="ARBA00022801"/>
    </source>
</evidence>
<dbReference type="PANTHER" id="PTHR20371:SF1">
    <property type="entry name" value="ENOLASE-PHOSPHATASE E1"/>
    <property type="match status" value="1"/>
</dbReference>
<dbReference type="SUPFAM" id="SSF56784">
    <property type="entry name" value="HAD-like"/>
    <property type="match status" value="2"/>
</dbReference>
<name>A0A2G5I6G6_CERBT</name>
<evidence type="ECO:0000313" key="5">
    <source>
        <dbReference type="EMBL" id="PIB00063.1"/>
    </source>
</evidence>
<dbReference type="InterPro" id="IPR023943">
    <property type="entry name" value="Enolase-ppase_E1"/>
</dbReference>
<dbReference type="OrthoDB" id="272500at2759"/>
<proteinExistence type="predicted"/>
<keyword evidence="1" id="KW-0028">Amino-acid biosynthesis</keyword>
<dbReference type="GO" id="GO:0000287">
    <property type="term" value="F:magnesium ion binding"/>
    <property type="evidence" value="ECO:0007669"/>
    <property type="project" value="InterPro"/>
</dbReference>
<keyword evidence="3" id="KW-0486">Methionine biosynthesis</keyword>
<dbReference type="NCBIfam" id="TIGR01691">
    <property type="entry name" value="enolase-ppase"/>
    <property type="match status" value="1"/>
</dbReference>
<dbReference type="GO" id="GO:0043874">
    <property type="term" value="F:acireductone synthase activity"/>
    <property type="evidence" value="ECO:0007669"/>
    <property type="project" value="InterPro"/>
</dbReference>
<keyword evidence="2" id="KW-0378">Hydrolase</keyword>
<evidence type="ECO:0000313" key="6">
    <source>
        <dbReference type="Proteomes" id="UP000230605"/>
    </source>
</evidence>
<protein>
    <submittedName>
        <fullName evidence="5">Enolase-phosphatase E1</fullName>
    </submittedName>
</protein>
<accession>A0A2G5I6G6</accession>
<dbReference type="AlphaFoldDB" id="A0A2G5I6G6"/>
<dbReference type="GO" id="GO:0019509">
    <property type="term" value="P:L-methionine salvage from methylthioadenosine"/>
    <property type="evidence" value="ECO:0007669"/>
    <property type="project" value="InterPro"/>
</dbReference>
<sequence length="344" mass="37340">MSLRAWKLAAAQHITCDTTKMDGISCVLLDIEGTVCPISFVHATLFPYALKALPAVLSRKWDDVTFVPYRDAFPEEHRKSPEALQAHVEDLTKRDVKVAYLKNLQGYLWQDGYRTGAYATTLFEDVVPQLRQWKDDGLSLAIYSSGSVFAQKLLFGHVQTTETTPATGTKRARPIGDTEVQASDAGKPPTKKQLVETSGDDDSDVTSGAGSQSVATTPATSGDAGKAPDDAGKGSANDEQPPGTEDLTALFDGWFDTTNAGMKTESASYATIARELEWKPEQILFLSDNVKEIDAAREAKMQAVLVQRPGNAEIAFADRSRLQIVESLSEVYINKGTGTEVGKE</sequence>
<dbReference type="PANTHER" id="PTHR20371">
    <property type="entry name" value="ENOLASE-PHOSPHATASE E1"/>
    <property type="match status" value="1"/>
</dbReference>
<evidence type="ECO:0000256" key="1">
    <source>
        <dbReference type="ARBA" id="ARBA00022605"/>
    </source>
</evidence>
<evidence type="ECO:0000256" key="3">
    <source>
        <dbReference type="ARBA" id="ARBA00023167"/>
    </source>
</evidence>
<dbReference type="InterPro" id="IPR023214">
    <property type="entry name" value="HAD_sf"/>
</dbReference>
<dbReference type="Gene3D" id="3.40.50.1000">
    <property type="entry name" value="HAD superfamily/HAD-like"/>
    <property type="match status" value="1"/>
</dbReference>
<dbReference type="InterPro" id="IPR036412">
    <property type="entry name" value="HAD-like_sf"/>
</dbReference>
<reference evidence="5 6" key="1">
    <citation type="submission" date="2015-10" db="EMBL/GenBank/DDBJ databases">
        <title>The cercosporin biosynthetic gene cluster was horizontally transferred to several fungal lineages and shown to be expanded in Cercospora beticola based on microsynteny with recipient genomes.</title>
        <authorList>
            <person name="De Jonge R."/>
            <person name="Ebert M.K."/>
            <person name="Suttle J.C."/>
            <person name="Jurick Ii W.M."/>
            <person name="Secor G.A."/>
            <person name="Thomma B.P."/>
            <person name="Van De Peer Y."/>
            <person name="Bolton M.D."/>
        </authorList>
    </citation>
    <scope>NUCLEOTIDE SEQUENCE [LARGE SCALE GENOMIC DNA]</scope>
    <source>
        <strain evidence="5 6">09-40</strain>
    </source>
</reference>
<dbReference type="EMBL" id="LKMD01000101">
    <property type="protein sequence ID" value="PIB00063.1"/>
    <property type="molecule type" value="Genomic_DNA"/>
</dbReference>
<gene>
    <name evidence="5" type="ORF">CB0940_03179</name>
</gene>
<comment type="caution">
    <text evidence="5">The sequence shown here is derived from an EMBL/GenBank/DDBJ whole genome shotgun (WGS) entry which is preliminary data.</text>
</comment>
<organism evidence="5 6">
    <name type="scientific">Cercospora beticola</name>
    <name type="common">Sugarbeet leaf spot fungus</name>
    <dbReference type="NCBI Taxonomy" id="122368"/>
    <lineage>
        <taxon>Eukaryota</taxon>
        <taxon>Fungi</taxon>
        <taxon>Dikarya</taxon>
        <taxon>Ascomycota</taxon>
        <taxon>Pezizomycotina</taxon>
        <taxon>Dothideomycetes</taxon>
        <taxon>Dothideomycetidae</taxon>
        <taxon>Mycosphaerellales</taxon>
        <taxon>Mycosphaerellaceae</taxon>
        <taxon>Cercospora</taxon>
    </lineage>
</organism>
<feature type="region of interest" description="Disordered" evidence="4">
    <location>
        <begin position="162"/>
        <end position="246"/>
    </location>
</feature>
<dbReference type="Proteomes" id="UP000230605">
    <property type="component" value="Chromosome 3"/>
</dbReference>
<evidence type="ECO:0000256" key="4">
    <source>
        <dbReference type="SAM" id="MobiDB-lite"/>
    </source>
</evidence>
<dbReference type="CDD" id="cd01629">
    <property type="entry name" value="HAD_EP"/>
    <property type="match status" value="1"/>
</dbReference>